<feature type="signal peptide" evidence="1">
    <location>
        <begin position="1"/>
        <end position="19"/>
    </location>
</feature>
<dbReference type="NCBIfam" id="TIGR04390">
    <property type="entry name" value="OMP_YaiO_dom"/>
    <property type="match status" value="1"/>
</dbReference>
<keyword evidence="1" id="KW-0732">Signal</keyword>
<protein>
    <recommendedName>
        <fullName evidence="2">YaiO beta-barrel domain-containing protein</fullName>
    </recommendedName>
</protein>
<dbReference type="STRING" id="1605367.AFM12_06005"/>
<evidence type="ECO:0000313" key="3">
    <source>
        <dbReference type="EMBL" id="KPM48215.1"/>
    </source>
</evidence>
<dbReference type="Gene3D" id="1.25.40.10">
    <property type="entry name" value="Tetratricopeptide repeat domain"/>
    <property type="match status" value="1"/>
</dbReference>
<feature type="domain" description="YaiO beta-barrel" evidence="2">
    <location>
        <begin position="178"/>
        <end position="347"/>
    </location>
</feature>
<evidence type="ECO:0000259" key="2">
    <source>
        <dbReference type="Pfam" id="PF19413"/>
    </source>
</evidence>
<dbReference type="PATRIC" id="fig|1605367.3.peg.2563"/>
<feature type="chain" id="PRO_5006135963" description="YaiO beta-barrel domain-containing protein" evidence="1">
    <location>
        <begin position="20"/>
        <end position="415"/>
    </location>
</feature>
<dbReference type="InterPro" id="IPR011990">
    <property type="entry name" value="TPR-like_helical_dom_sf"/>
</dbReference>
<reference evidence="3 4" key="1">
    <citation type="submission" date="2015-07" db="EMBL/GenBank/DDBJ databases">
        <title>The draft genome sequence of Leadbetterella sp. JN14-9.</title>
        <authorList>
            <person name="Liu Y."/>
            <person name="Du J."/>
            <person name="Shao Z."/>
        </authorList>
    </citation>
    <scope>NUCLEOTIDE SEQUENCE [LARGE SCALE GENOMIC DNA]</scope>
    <source>
        <strain evidence="3 4">JN14-9</strain>
    </source>
</reference>
<gene>
    <name evidence="3" type="ORF">AFM12_06005</name>
</gene>
<name>A0A0P7BLU2_9BACT</name>
<proteinExistence type="predicted"/>
<dbReference type="InterPro" id="IPR030887">
    <property type="entry name" value="Beta-barrel_YaiO"/>
</dbReference>
<evidence type="ECO:0000313" key="4">
    <source>
        <dbReference type="Proteomes" id="UP000050454"/>
    </source>
</evidence>
<dbReference type="Pfam" id="PF19413">
    <property type="entry name" value="YaiO"/>
    <property type="match status" value="1"/>
</dbReference>
<dbReference type="OrthoDB" id="742239at2"/>
<sequence length="415" mass="47768">MKKILTFFLILLFSGKVTSQELNMDPDEAFSIAREMAFDSKRQESKELLTRITNNYPTYGDVRLFLAVLYGWEEQYKLARKEFQILLDQEPQEKEYWVSYIKNEMWAEQYSNVKELSRKALEIFPDDPDFVIFKAKTERDNRELTRAIQTCKKFLSKYPENEKMQEFYSSLREGFVLNQISASYSIDHFSDIYDPMHYYTVSYNRDTPFGSIIGKMNVNQKFETTGTQFEIDSYPSIADGLYAYVNVGYSQSSIFPGWRYGFQLYKSLPKSFEASAGIRSLKFGDSFTHILTGSLGKYVGNSFFFFTPYLIPSDEGWSKSGNITFRNYGENEDIFWAITAGAGFSPEINRFGINAETLPIINLKSQKLGIANNFKIKSVNHVVGLSLSVSRQESIFDPGQYFLISSAGVSYSFGF</sequence>
<comment type="caution">
    <text evidence="3">The sequence shown here is derived from an EMBL/GenBank/DDBJ whole genome shotgun (WGS) entry which is preliminary data.</text>
</comment>
<accession>A0A0P7BLU2</accession>
<dbReference type="SUPFAM" id="SSF48452">
    <property type="entry name" value="TPR-like"/>
    <property type="match status" value="1"/>
</dbReference>
<evidence type="ECO:0000256" key="1">
    <source>
        <dbReference type="SAM" id="SignalP"/>
    </source>
</evidence>
<dbReference type="EMBL" id="LGTQ01000006">
    <property type="protein sequence ID" value="KPM48215.1"/>
    <property type="molecule type" value="Genomic_DNA"/>
</dbReference>
<keyword evidence="4" id="KW-1185">Reference proteome</keyword>
<dbReference type="RefSeq" id="WP_055145290.1">
    <property type="nucleotide sequence ID" value="NZ_JXSZ01000006.1"/>
</dbReference>
<dbReference type="AlphaFoldDB" id="A0A0P7BLU2"/>
<organism evidence="3 4">
    <name type="scientific">Jiulongibacter sediminis</name>
    <dbReference type="NCBI Taxonomy" id="1605367"/>
    <lineage>
        <taxon>Bacteria</taxon>
        <taxon>Pseudomonadati</taxon>
        <taxon>Bacteroidota</taxon>
        <taxon>Cytophagia</taxon>
        <taxon>Cytophagales</taxon>
        <taxon>Leadbetterellaceae</taxon>
        <taxon>Jiulongibacter</taxon>
    </lineage>
</organism>
<dbReference type="Proteomes" id="UP000050454">
    <property type="component" value="Unassembled WGS sequence"/>
</dbReference>